<evidence type="ECO:0008006" key="3">
    <source>
        <dbReference type="Google" id="ProtNLM"/>
    </source>
</evidence>
<dbReference type="PROSITE" id="PS51318">
    <property type="entry name" value="TAT"/>
    <property type="match status" value="1"/>
</dbReference>
<dbReference type="SUPFAM" id="SSF53649">
    <property type="entry name" value="Alkaline phosphatase-like"/>
    <property type="match status" value="1"/>
</dbReference>
<dbReference type="Gene3D" id="3.40.720.10">
    <property type="entry name" value="Alkaline Phosphatase, subunit A"/>
    <property type="match status" value="1"/>
</dbReference>
<gene>
    <name evidence="1" type="ORF">ETAA8_22680</name>
</gene>
<protein>
    <recommendedName>
        <fullName evidence="3">DUF1501 domain-containing protein</fullName>
    </recommendedName>
</protein>
<dbReference type="Proteomes" id="UP000315017">
    <property type="component" value="Chromosome"/>
</dbReference>
<dbReference type="PANTHER" id="PTHR43737">
    <property type="entry name" value="BLL7424 PROTEIN"/>
    <property type="match status" value="1"/>
</dbReference>
<dbReference type="AlphaFoldDB" id="A0A517YAC3"/>
<proteinExistence type="predicted"/>
<keyword evidence="2" id="KW-1185">Reference proteome</keyword>
<evidence type="ECO:0000313" key="1">
    <source>
        <dbReference type="EMBL" id="QDU27183.1"/>
    </source>
</evidence>
<dbReference type="KEGG" id="aagg:ETAA8_22680"/>
<dbReference type="InterPro" id="IPR006311">
    <property type="entry name" value="TAT_signal"/>
</dbReference>
<dbReference type="Pfam" id="PF07394">
    <property type="entry name" value="DUF1501"/>
    <property type="match status" value="1"/>
</dbReference>
<dbReference type="PANTHER" id="PTHR43737:SF1">
    <property type="entry name" value="DUF1501 DOMAIN-CONTAINING PROTEIN"/>
    <property type="match status" value="1"/>
</dbReference>
<accession>A0A517YAC3</accession>
<evidence type="ECO:0000313" key="2">
    <source>
        <dbReference type="Proteomes" id="UP000315017"/>
    </source>
</evidence>
<name>A0A517YAC3_9BACT</name>
<organism evidence="1 2">
    <name type="scientific">Anatilimnocola aggregata</name>
    <dbReference type="NCBI Taxonomy" id="2528021"/>
    <lineage>
        <taxon>Bacteria</taxon>
        <taxon>Pseudomonadati</taxon>
        <taxon>Planctomycetota</taxon>
        <taxon>Planctomycetia</taxon>
        <taxon>Pirellulales</taxon>
        <taxon>Pirellulaceae</taxon>
        <taxon>Anatilimnocola</taxon>
    </lineage>
</organism>
<dbReference type="EMBL" id="CP036274">
    <property type="protein sequence ID" value="QDU27183.1"/>
    <property type="molecule type" value="Genomic_DNA"/>
</dbReference>
<dbReference type="OrthoDB" id="127333at2"/>
<dbReference type="InterPro" id="IPR017850">
    <property type="entry name" value="Alkaline_phosphatase_core_sf"/>
</dbReference>
<reference evidence="1 2" key="1">
    <citation type="submission" date="2019-02" db="EMBL/GenBank/DDBJ databases">
        <title>Deep-cultivation of Planctomycetes and their phenomic and genomic characterization uncovers novel biology.</title>
        <authorList>
            <person name="Wiegand S."/>
            <person name="Jogler M."/>
            <person name="Boedeker C."/>
            <person name="Pinto D."/>
            <person name="Vollmers J."/>
            <person name="Rivas-Marin E."/>
            <person name="Kohn T."/>
            <person name="Peeters S.H."/>
            <person name="Heuer A."/>
            <person name="Rast P."/>
            <person name="Oberbeckmann S."/>
            <person name="Bunk B."/>
            <person name="Jeske O."/>
            <person name="Meyerdierks A."/>
            <person name="Storesund J.E."/>
            <person name="Kallscheuer N."/>
            <person name="Luecker S."/>
            <person name="Lage O.M."/>
            <person name="Pohl T."/>
            <person name="Merkel B.J."/>
            <person name="Hornburger P."/>
            <person name="Mueller R.-W."/>
            <person name="Bruemmer F."/>
            <person name="Labrenz M."/>
            <person name="Spormann A.M."/>
            <person name="Op den Camp H."/>
            <person name="Overmann J."/>
            <person name="Amann R."/>
            <person name="Jetten M.S.M."/>
            <person name="Mascher T."/>
            <person name="Medema M.H."/>
            <person name="Devos D.P."/>
            <person name="Kaster A.-K."/>
            <person name="Ovreas L."/>
            <person name="Rohde M."/>
            <person name="Galperin M.Y."/>
            <person name="Jogler C."/>
        </authorList>
    </citation>
    <scope>NUCLEOTIDE SEQUENCE [LARGE SCALE GENOMIC DNA]</scope>
    <source>
        <strain evidence="1 2">ETA_A8</strain>
    </source>
</reference>
<dbReference type="InterPro" id="IPR010869">
    <property type="entry name" value="DUF1501"/>
</dbReference>
<sequence length="465" mass="51209">MNDMTTTIDRRQMLSCLAGGFGSVGLAAMLGESAAADSTPSKLSLPHHAPRVKRVIFLFMNGGPSQIDTFDPKPELARWEGKRLPVLDQNTNKLLGKPRPLGNAFPSPWKFAKHGESGLDVSELFPHVARHADDLCLIRSMCCDSFFHAQGTLEMMTGSGLFLRPSMGSWLTYGLGTENRNLPGFVVLGNVMGNVDATKVFSSAFLPAEFQGTRLANLKEPIPNLKSPLADDEQRARLDVMQQFNARHLSRRNDTSALNARIEAFELAYRMQTVASDAFDLANESAAMQRLYGLDETKTNAYGQKCLLARRLVERGVRCVVVNHIDWDQHSNLMAGHAKNAGEVDQPIAGLLTDLKQRGLLEDTLVIWGGEFGRTPNTEGKNGRDHNTAAFSMWLAGGGVKGGHIHGVTDEFGAYTVEGRTHVHDLHATILHLLGINHEQFTYRYGGRDYRLTDVFGNVVREILA</sequence>